<keyword evidence="1" id="KW-1133">Transmembrane helix</keyword>
<proteinExistence type="predicted"/>
<sequence>MGRLDPNLYLSETNEDLYDVSIDHLGRVWFTVSYDETAEQLRITIHKARNLRSPRYQSFRSSSAIISNDMTSLGLLTPAPTQDCRISLLSWWSMGSLRSMRLSSLGKRMIHLSGTLSFFFFFLFFLLLLFVFVRQRASRRLEREERKIIVFPELFMAK</sequence>
<dbReference type="OrthoDB" id="10259057at2759"/>
<dbReference type="InterPro" id="IPR035892">
    <property type="entry name" value="C2_domain_sf"/>
</dbReference>
<protein>
    <submittedName>
        <fullName evidence="2">Uncharacterized protein</fullName>
    </submittedName>
</protein>
<dbReference type="Gene3D" id="2.60.40.150">
    <property type="entry name" value="C2 domain"/>
    <property type="match status" value="1"/>
</dbReference>
<reference evidence="2 3" key="1">
    <citation type="submission" date="2018-11" db="EMBL/GenBank/DDBJ databases">
        <authorList>
            <consortium name="Pathogen Informatics"/>
        </authorList>
    </citation>
    <scope>NUCLEOTIDE SEQUENCE [LARGE SCALE GENOMIC DNA]</scope>
</reference>
<evidence type="ECO:0000313" key="2">
    <source>
        <dbReference type="EMBL" id="VDM23357.1"/>
    </source>
</evidence>
<organism evidence="2 3">
    <name type="scientific">Hydatigena taeniaeformis</name>
    <name type="common">Feline tapeworm</name>
    <name type="synonym">Taenia taeniaeformis</name>
    <dbReference type="NCBI Taxonomy" id="6205"/>
    <lineage>
        <taxon>Eukaryota</taxon>
        <taxon>Metazoa</taxon>
        <taxon>Spiralia</taxon>
        <taxon>Lophotrochozoa</taxon>
        <taxon>Platyhelminthes</taxon>
        <taxon>Cestoda</taxon>
        <taxon>Eucestoda</taxon>
        <taxon>Cyclophyllidea</taxon>
        <taxon>Taeniidae</taxon>
        <taxon>Hydatigera</taxon>
    </lineage>
</organism>
<feature type="transmembrane region" description="Helical" evidence="1">
    <location>
        <begin position="109"/>
        <end position="133"/>
    </location>
</feature>
<evidence type="ECO:0000313" key="3">
    <source>
        <dbReference type="Proteomes" id="UP000274429"/>
    </source>
</evidence>
<accession>A0A3P7F4C7</accession>
<name>A0A3P7F4C7_HYDTA</name>
<dbReference type="EMBL" id="UYWX01003045">
    <property type="protein sequence ID" value="VDM23357.1"/>
    <property type="molecule type" value="Genomic_DNA"/>
</dbReference>
<dbReference type="AlphaFoldDB" id="A0A3P7F4C7"/>
<dbReference type="SUPFAM" id="SSF49562">
    <property type="entry name" value="C2 domain (Calcium/lipid-binding domain, CaLB)"/>
    <property type="match status" value="1"/>
</dbReference>
<keyword evidence="3" id="KW-1185">Reference proteome</keyword>
<gene>
    <name evidence="2" type="ORF">TTAC_LOCUS3784</name>
</gene>
<keyword evidence="1" id="KW-0812">Transmembrane</keyword>
<dbReference type="Proteomes" id="UP000274429">
    <property type="component" value="Unassembled WGS sequence"/>
</dbReference>
<evidence type="ECO:0000256" key="1">
    <source>
        <dbReference type="SAM" id="Phobius"/>
    </source>
</evidence>
<keyword evidence="1" id="KW-0472">Membrane</keyword>